<reference evidence="1 2" key="1">
    <citation type="submission" date="2020-07" db="EMBL/GenBank/DDBJ databases">
        <authorList>
            <person name="Feng X."/>
        </authorList>
    </citation>
    <scope>NUCLEOTIDE SEQUENCE [LARGE SCALE GENOMIC DNA]</scope>
    <source>
        <strain evidence="1 2">JCM14086</strain>
    </source>
</reference>
<dbReference type="InterPro" id="IPR014729">
    <property type="entry name" value="Rossmann-like_a/b/a_fold"/>
</dbReference>
<dbReference type="RefSeq" id="WP_185691130.1">
    <property type="nucleotide sequence ID" value="NZ_JACHVA010000016.1"/>
</dbReference>
<accession>A0A7X1E2U7</accession>
<protein>
    <submittedName>
        <fullName evidence="1">TonB-dependent receptor</fullName>
    </submittedName>
</protein>
<keyword evidence="2" id="KW-1185">Reference proteome</keyword>
<comment type="caution">
    <text evidence="1">The sequence shown here is derived from an EMBL/GenBank/DDBJ whole genome shotgun (WGS) entry which is preliminary data.</text>
</comment>
<evidence type="ECO:0000313" key="2">
    <source>
        <dbReference type="Proteomes" id="UP000525652"/>
    </source>
</evidence>
<gene>
    <name evidence="1" type="ORF">H5P30_01150</name>
</gene>
<sequence>MENKPTENKTLTTNRKALTVNLDNSLYGTFAEIGAGQEVSRHFFVAGGAAGTIAKSMSAYDMKFSDEIYGKATRYVSRDRLIQMMDHEYRLLDERLKEDRGSETRFFVFANTVSARNFRGTNECHGWMGLRVQMAPGEKPNDIILHVRMLDDSNILQQDALGVFGVNMIYGGLFLHEEPDDFIESLRDNLEGNRIEVDMIEFNGDSFTHHDNRILSLKLVEAGLTNAVMFASGNAILQPSEILHKKALLVERGSFRPVTKVNIDMLESAGAQFLQQPKVQDAKVEVAMEITMKTLTEEGNIDYDDFLHRTDIINSLGCSVIVSNYFEFFRLAAYFRRYTPMPIGIVLGINTLTQILDEKYYENLDGGILEAFGRLFKEDVKLYIYPMNASGYKAYKNKVDSATFFSQTAASEIGKDVLITAENLRVADNIKGLYSYLLENGFIEPIRSHSVDNMNILSRFVIEKIEKGDPSWRELVPEPVAAYITEHNLWDVNDAEEKAKS</sequence>
<keyword evidence="1" id="KW-0675">Receptor</keyword>
<evidence type="ECO:0000313" key="1">
    <source>
        <dbReference type="EMBL" id="MBC2600381.1"/>
    </source>
</evidence>
<dbReference type="EMBL" id="JACHVA010000016">
    <property type="protein sequence ID" value="MBC2600381.1"/>
    <property type="molecule type" value="Genomic_DNA"/>
</dbReference>
<dbReference type="SUPFAM" id="SSF52374">
    <property type="entry name" value="Nucleotidylyl transferase"/>
    <property type="match status" value="1"/>
</dbReference>
<dbReference type="AlphaFoldDB" id="A0A7X1E2U7"/>
<proteinExistence type="predicted"/>
<organism evidence="1 2">
    <name type="scientific">Puniceicoccus vermicola</name>
    <dbReference type="NCBI Taxonomy" id="388746"/>
    <lineage>
        <taxon>Bacteria</taxon>
        <taxon>Pseudomonadati</taxon>
        <taxon>Verrucomicrobiota</taxon>
        <taxon>Opitutia</taxon>
        <taxon>Puniceicoccales</taxon>
        <taxon>Puniceicoccaceae</taxon>
        <taxon>Puniceicoccus</taxon>
    </lineage>
</organism>
<dbReference type="Proteomes" id="UP000525652">
    <property type="component" value="Unassembled WGS sequence"/>
</dbReference>
<dbReference type="Gene3D" id="3.40.50.620">
    <property type="entry name" value="HUPs"/>
    <property type="match status" value="1"/>
</dbReference>
<name>A0A7X1E2U7_9BACT</name>